<evidence type="ECO:0000256" key="1">
    <source>
        <dbReference type="SAM" id="MobiDB-lite"/>
    </source>
</evidence>
<gene>
    <name evidence="2" type="ORF">UFOPK3967_02454</name>
</gene>
<protein>
    <submittedName>
        <fullName evidence="2">Unannotated protein</fullName>
    </submittedName>
</protein>
<reference evidence="2" key="1">
    <citation type="submission" date="2020-05" db="EMBL/GenBank/DDBJ databases">
        <authorList>
            <person name="Chiriac C."/>
            <person name="Salcher M."/>
            <person name="Ghai R."/>
            <person name="Kavagutti S V."/>
        </authorList>
    </citation>
    <scope>NUCLEOTIDE SEQUENCE</scope>
</reference>
<dbReference type="EMBL" id="CAFBOS010000188">
    <property type="protein sequence ID" value="CAB5015174.1"/>
    <property type="molecule type" value="Genomic_DNA"/>
</dbReference>
<feature type="region of interest" description="Disordered" evidence="1">
    <location>
        <begin position="17"/>
        <end position="36"/>
    </location>
</feature>
<proteinExistence type="predicted"/>
<dbReference type="AlphaFoldDB" id="A0A6J7QM88"/>
<name>A0A6J7QM88_9ZZZZ</name>
<evidence type="ECO:0000313" key="2">
    <source>
        <dbReference type="EMBL" id="CAB5015174.1"/>
    </source>
</evidence>
<accession>A0A6J7QM88</accession>
<organism evidence="2">
    <name type="scientific">freshwater metagenome</name>
    <dbReference type="NCBI Taxonomy" id="449393"/>
    <lineage>
        <taxon>unclassified sequences</taxon>
        <taxon>metagenomes</taxon>
        <taxon>ecological metagenomes</taxon>
    </lineage>
</organism>
<sequence length="36" mass="3738">MIASLVSVPSPRLTKIESKISTVSERPAEPAGTSTP</sequence>